<evidence type="ECO:0000256" key="4">
    <source>
        <dbReference type="ARBA" id="ARBA00011894"/>
    </source>
</evidence>
<evidence type="ECO:0000259" key="12">
    <source>
        <dbReference type="Pfam" id="PF14681"/>
    </source>
</evidence>
<dbReference type="AlphaFoldDB" id="A0A7W9GZG0"/>
<dbReference type="InterPro" id="IPR029057">
    <property type="entry name" value="PRTase-like"/>
</dbReference>
<evidence type="ECO:0000256" key="3">
    <source>
        <dbReference type="ARBA" id="ARBA00009516"/>
    </source>
</evidence>
<dbReference type="CDD" id="cd06223">
    <property type="entry name" value="PRTases_typeI"/>
    <property type="match status" value="1"/>
</dbReference>
<dbReference type="SUPFAM" id="SSF53271">
    <property type="entry name" value="PRTase-like"/>
    <property type="match status" value="1"/>
</dbReference>
<protein>
    <recommendedName>
        <fullName evidence="4">uracil phosphoribosyltransferase</fullName>
        <ecNumber evidence="4">2.4.2.9</ecNumber>
    </recommendedName>
    <alternativeName>
        <fullName evidence="10">UMP pyrophosphorylase</fullName>
    </alternativeName>
</protein>
<evidence type="ECO:0000256" key="11">
    <source>
        <dbReference type="SAM" id="MobiDB-lite"/>
    </source>
</evidence>
<organism evidence="13 14">
    <name type="scientific">Streptomyces caelestis</name>
    <dbReference type="NCBI Taxonomy" id="36816"/>
    <lineage>
        <taxon>Bacteria</taxon>
        <taxon>Bacillati</taxon>
        <taxon>Actinomycetota</taxon>
        <taxon>Actinomycetes</taxon>
        <taxon>Kitasatosporales</taxon>
        <taxon>Streptomycetaceae</taxon>
        <taxon>Streptomyces</taxon>
    </lineage>
</organism>
<comment type="similarity">
    <text evidence="3">Belongs to the UPRTase family.</text>
</comment>
<evidence type="ECO:0000256" key="5">
    <source>
        <dbReference type="ARBA" id="ARBA00022533"/>
    </source>
</evidence>
<dbReference type="NCBIfam" id="NF001097">
    <property type="entry name" value="PRK00129.1"/>
    <property type="match status" value="1"/>
</dbReference>
<evidence type="ECO:0000256" key="2">
    <source>
        <dbReference type="ARBA" id="ARBA00005180"/>
    </source>
</evidence>
<dbReference type="Gene3D" id="3.40.50.2020">
    <property type="match status" value="1"/>
</dbReference>
<keyword evidence="5" id="KW-0021">Allosteric enzyme</keyword>
<comment type="pathway">
    <text evidence="2">Pyrimidine metabolism; UMP biosynthesis via salvage pathway; UMP from uracil: step 1/1.</text>
</comment>
<dbReference type="RefSeq" id="WP_184980802.1">
    <property type="nucleotide sequence ID" value="NZ_JACHNE010000001.1"/>
</dbReference>
<dbReference type="GO" id="GO:0004845">
    <property type="term" value="F:uracil phosphoribosyltransferase activity"/>
    <property type="evidence" value="ECO:0007669"/>
    <property type="project" value="UniProtKB-EC"/>
</dbReference>
<dbReference type="Proteomes" id="UP000590647">
    <property type="component" value="Unassembled WGS sequence"/>
</dbReference>
<comment type="caution">
    <text evidence="13">The sequence shown here is derived from an EMBL/GenBank/DDBJ whole genome shotgun (WGS) entry which is preliminary data.</text>
</comment>
<evidence type="ECO:0000256" key="7">
    <source>
        <dbReference type="ARBA" id="ARBA00022679"/>
    </source>
</evidence>
<feature type="region of interest" description="Disordered" evidence="11">
    <location>
        <begin position="223"/>
        <end position="243"/>
    </location>
</feature>
<keyword evidence="6 13" id="KW-0328">Glycosyltransferase</keyword>
<name>A0A7W9GZG0_9ACTN</name>
<proteinExistence type="inferred from homology"/>
<reference evidence="13 14" key="1">
    <citation type="submission" date="2020-08" db="EMBL/GenBank/DDBJ databases">
        <title>Sequencing the genomes of 1000 actinobacteria strains.</title>
        <authorList>
            <person name="Klenk H.-P."/>
        </authorList>
    </citation>
    <scope>NUCLEOTIDE SEQUENCE [LARGE SCALE GENOMIC DNA]</scope>
    <source>
        <strain evidence="13 14">DSM 40084</strain>
    </source>
</reference>
<sequence length="243" mass="26731">MTAPTAPSIDRYLGTNVHLLPQTDQLRALHTVVRDRNARREDFVFCSGRIIRLLIEASLNLLPFQPHDVRTPVGSTYEGLRLSAKVCGVPVVRAGESMESELRAVCPGIPIGKILIQRDTTTKLPELYYIKLPDDIADHHVLLLDPMLATGGTALAAIEVLLERGVPEQNIVFVNFITVPEGITAVCERYPGVRIVTSSIEQRLNENAYMVPGIGDFGDRYFGTDAQRHEPPTTPATAPAGRR</sequence>
<dbReference type="InterPro" id="IPR000836">
    <property type="entry name" value="PRTase_dom"/>
</dbReference>
<keyword evidence="9" id="KW-0342">GTP-binding</keyword>
<evidence type="ECO:0000313" key="13">
    <source>
        <dbReference type="EMBL" id="MBB5792905.1"/>
    </source>
</evidence>
<keyword evidence="7 13" id="KW-0808">Transferase</keyword>
<gene>
    <name evidence="13" type="ORF">HDA41_000869</name>
</gene>
<dbReference type="EMBL" id="JACHNE010000001">
    <property type="protein sequence ID" value="MBB5792905.1"/>
    <property type="molecule type" value="Genomic_DNA"/>
</dbReference>
<dbReference type="GO" id="GO:0005525">
    <property type="term" value="F:GTP binding"/>
    <property type="evidence" value="ECO:0007669"/>
    <property type="project" value="UniProtKB-KW"/>
</dbReference>
<evidence type="ECO:0000313" key="14">
    <source>
        <dbReference type="Proteomes" id="UP000590647"/>
    </source>
</evidence>
<comment type="cofactor">
    <cofactor evidence="1">
        <name>Mg(2+)</name>
        <dbReference type="ChEBI" id="CHEBI:18420"/>
    </cofactor>
</comment>
<accession>A0A7W9GZG0</accession>
<dbReference type="EC" id="2.4.2.9" evidence="4"/>
<dbReference type="Pfam" id="PF14681">
    <property type="entry name" value="UPRTase"/>
    <property type="match status" value="1"/>
</dbReference>
<dbReference type="FunFam" id="3.40.50.2020:FF:000023">
    <property type="entry name" value="Probable uracil phosphoribosyltransferase"/>
    <property type="match status" value="1"/>
</dbReference>
<evidence type="ECO:0000256" key="8">
    <source>
        <dbReference type="ARBA" id="ARBA00022741"/>
    </source>
</evidence>
<feature type="domain" description="Phosphoribosyltransferase" evidence="12">
    <location>
        <begin position="21"/>
        <end position="224"/>
    </location>
</feature>
<keyword evidence="14" id="KW-1185">Reference proteome</keyword>
<evidence type="ECO:0000256" key="1">
    <source>
        <dbReference type="ARBA" id="ARBA00001946"/>
    </source>
</evidence>
<evidence type="ECO:0000256" key="9">
    <source>
        <dbReference type="ARBA" id="ARBA00023134"/>
    </source>
</evidence>
<evidence type="ECO:0000256" key="6">
    <source>
        <dbReference type="ARBA" id="ARBA00022676"/>
    </source>
</evidence>
<keyword evidence="8" id="KW-0547">Nucleotide-binding</keyword>
<evidence type="ECO:0000256" key="10">
    <source>
        <dbReference type="ARBA" id="ARBA00031082"/>
    </source>
</evidence>